<dbReference type="EMBL" id="JAHZIK010002850">
    <property type="protein sequence ID" value="MBW7461316.1"/>
    <property type="molecule type" value="Genomic_DNA"/>
</dbReference>
<sequence>KMLRQSLDRLVPQHLAGLGLYGHELIRMVRERLAGLEVEEPFRDINLPITDEALRLECEEICSSRNLVWGAESPEDQELLHRHTLRDRSDVIAARAAAAAAKKTRRRQTD</sequence>
<evidence type="ECO:0000313" key="2">
    <source>
        <dbReference type="Proteomes" id="UP001519887"/>
    </source>
</evidence>
<evidence type="ECO:0000313" key="1">
    <source>
        <dbReference type="EMBL" id="MBW7461316.1"/>
    </source>
</evidence>
<reference evidence="1 2" key="1">
    <citation type="submission" date="2021-07" db="EMBL/GenBank/DDBJ databases">
        <title>Paenibacillus radiodurans sp. nov., isolated from the southeastern edge of Tengger Desert.</title>
        <authorList>
            <person name="Zhang G."/>
        </authorList>
    </citation>
    <scope>NUCLEOTIDE SEQUENCE [LARGE SCALE GENOMIC DNA]</scope>
    <source>
        <strain evidence="1 2">CCM 7311</strain>
    </source>
</reference>
<keyword evidence="2" id="KW-1185">Reference proteome</keyword>
<accession>A0ABS7CK65</accession>
<protein>
    <submittedName>
        <fullName evidence="1">DUF309 domain-containing protein</fullName>
    </submittedName>
</protein>
<name>A0ABS7CK65_9BACL</name>
<organism evidence="1 2">
    <name type="scientific">Paenibacillus sepulcri</name>
    <dbReference type="NCBI Taxonomy" id="359917"/>
    <lineage>
        <taxon>Bacteria</taxon>
        <taxon>Bacillati</taxon>
        <taxon>Bacillota</taxon>
        <taxon>Bacilli</taxon>
        <taxon>Bacillales</taxon>
        <taxon>Paenibacillaceae</taxon>
        <taxon>Paenibacillus</taxon>
    </lineage>
</organism>
<gene>
    <name evidence="1" type="ORF">K0U00_45390</name>
</gene>
<feature type="non-terminal residue" evidence="1">
    <location>
        <position position="1"/>
    </location>
</feature>
<comment type="caution">
    <text evidence="1">The sequence shown here is derived from an EMBL/GenBank/DDBJ whole genome shotgun (WGS) entry which is preliminary data.</text>
</comment>
<dbReference type="Proteomes" id="UP001519887">
    <property type="component" value="Unassembled WGS sequence"/>
</dbReference>
<proteinExistence type="predicted"/>